<dbReference type="InterPro" id="IPR011989">
    <property type="entry name" value="ARM-like"/>
</dbReference>
<gene>
    <name evidence="1" type="ORF">HPHI1048_LOCUS21191</name>
</gene>
<dbReference type="EMBL" id="HBEO01031263">
    <property type="protein sequence ID" value="CAD8503830.1"/>
    <property type="molecule type" value="Transcribed_RNA"/>
</dbReference>
<proteinExistence type="predicted"/>
<dbReference type="InterPro" id="IPR016024">
    <property type="entry name" value="ARM-type_fold"/>
</dbReference>
<evidence type="ECO:0000313" key="1">
    <source>
        <dbReference type="EMBL" id="CAD8503830.1"/>
    </source>
</evidence>
<dbReference type="AlphaFoldDB" id="A0A7S0NAK1"/>
<sequence>MSLPEPGSPAYAQQVALELAAELPDVLTSGRLFDSIRGVESKLRLVETPNALEALTRFIQFEITSTAALRAVAQAAANTDGQLAATCSETVCLKIVKVPGLLEAVVERLETDVDAVRVINNLAANCIDCARLFIQVPGSIQALKECSKKYKLHAFGVINHLSRCPDVSKILLRERFVEDILLPALQARCDTSSSESEATIARGTLALANLTGMNNQVCPQANGFALRTIVKVLEYAIRGERFATITWLPPAVLFGLRNMTTNKKNVVLLIKYGLAGVIAGLGNMWDQKSGTNTLELAMDCITHISQVNSCIQSLWDAGIVRALQNISAGSRGESVVAICDAERLVNLLLQRHVAVCMGQHRRMGADSLLLLLDDAVLYKILLFAFGSPAGSQVTTSL</sequence>
<protein>
    <recommendedName>
        <fullName evidence="2">Armadillo repeat-containing protein 8</fullName>
    </recommendedName>
</protein>
<organism evidence="1">
    <name type="scientific">Hanusia phi</name>
    <dbReference type="NCBI Taxonomy" id="3032"/>
    <lineage>
        <taxon>Eukaryota</taxon>
        <taxon>Cryptophyceae</taxon>
        <taxon>Pyrenomonadales</taxon>
        <taxon>Geminigeraceae</taxon>
        <taxon>Hanusia</taxon>
    </lineage>
</organism>
<name>A0A7S0NAK1_9CRYP</name>
<reference evidence="1" key="1">
    <citation type="submission" date="2021-01" db="EMBL/GenBank/DDBJ databases">
        <authorList>
            <person name="Corre E."/>
            <person name="Pelletier E."/>
            <person name="Niang G."/>
            <person name="Scheremetjew M."/>
            <person name="Finn R."/>
            <person name="Kale V."/>
            <person name="Holt S."/>
            <person name="Cochrane G."/>
            <person name="Meng A."/>
            <person name="Brown T."/>
            <person name="Cohen L."/>
        </authorList>
    </citation>
    <scope>NUCLEOTIDE SEQUENCE</scope>
    <source>
        <strain evidence="1">CCMP325</strain>
    </source>
</reference>
<accession>A0A7S0NAK1</accession>
<evidence type="ECO:0008006" key="2">
    <source>
        <dbReference type="Google" id="ProtNLM"/>
    </source>
</evidence>
<dbReference type="SUPFAM" id="SSF48371">
    <property type="entry name" value="ARM repeat"/>
    <property type="match status" value="1"/>
</dbReference>
<dbReference type="Gene3D" id="1.25.10.10">
    <property type="entry name" value="Leucine-rich Repeat Variant"/>
    <property type="match status" value="1"/>
</dbReference>